<dbReference type="Gene3D" id="3.30.70.270">
    <property type="match status" value="1"/>
</dbReference>
<dbReference type="eggNOG" id="COG5001">
    <property type="taxonomic scope" value="Bacteria"/>
</dbReference>
<evidence type="ECO:0000259" key="5">
    <source>
        <dbReference type="PROSITE" id="PS50113"/>
    </source>
</evidence>
<dbReference type="Pfam" id="PF00497">
    <property type="entry name" value="SBP_bac_3"/>
    <property type="match status" value="1"/>
</dbReference>
<dbReference type="PANTHER" id="PTHR44757">
    <property type="entry name" value="DIGUANYLATE CYCLASE DGCP"/>
    <property type="match status" value="1"/>
</dbReference>
<dbReference type="NCBIfam" id="TIGR00229">
    <property type="entry name" value="sensory_box"/>
    <property type="match status" value="1"/>
</dbReference>
<dbReference type="NCBIfam" id="TIGR00254">
    <property type="entry name" value="GGDEF"/>
    <property type="match status" value="1"/>
</dbReference>
<dbReference type="Pfam" id="PF00990">
    <property type="entry name" value="GGDEF"/>
    <property type="match status" value="1"/>
</dbReference>
<accession>A0A081FT12</accession>
<dbReference type="PROSITE" id="PS50113">
    <property type="entry name" value="PAC"/>
    <property type="match status" value="1"/>
</dbReference>
<dbReference type="InterPro" id="IPR035919">
    <property type="entry name" value="EAL_sf"/>
</dbReference>
<dbReference type="SMART" id="SM00086">
    <property type="entry name" value="PAC"/>
    <property type="match status" value="1"/>
</dbReference>
<dbReference type="Pfam" id="PF00563">
    <property type="entry name" value="EAL"/>
    <property type="match status" value="1"/>
</dbReference>
<dbReference type="InterPro" id="IPR052155">
    <property type="entry name" value="Biofilm_reg_signaling"/>
</dbReference>
<evidence type="ECO:0000256" key="2">
    <source>
        <dbReference type="ARBA" id="ARBA00022636"/>
    </source>
</evidence>
<dbReference type="Pfam" id="PF08448">
    <property type="entry name" value="PAS_4"/>
    <property type="match status" value="1"/>
</dbReference>
<feature type="transmembrane region" description="Helical" evidence="3">
    <location>
        <begin position="263"/>
        <end position="284"/>
    </location>
</feature>
<evidence type="ECO:0000259" key="7">
    <source>
        <dbReference type="PROSITE" id="PS50887"/>
    </source>
</evidence>
<dbReference type="SMART" id="SM00052">
    <property type="entry name" value="EAL"/>
    <property type="match status" value="1"/>
</dbReference>
<dbReference type="AlphaFoldDB" id="A0A081FT12"/>
<dbReference type="Gene3D" id="3.40.190.10">
    <property type="entry name" value="Periplasmic binding protein-like II"/>
    <property type="match status" value="2"/>
</dbReference>
<evidence type="ECO:0000313" key="8">
    <source>
        <dbReference type="EMBL" id="KEA61667.1"/>
    </source>
</evidence>
<dbReference type="SMART" id="SM00062">
    <property type="entry name" value="PBPb"/>
    <property type="match status" value="1"/>
</dbReference>
<dbReference type="FunFam" id="3.20.20.450:FF:000001">
    <property type="entry name" value="Cyclic di-GMP phosphodiesterase yahA"/>
    <property type="match status" value="1"/>
</dbReference>
<feature type="domain" description="EAL" evidence="6">
    <location>
        <begin position="603"/>
        <end position="857"/>
    </location>
</feature>
<sequence length="857" mass="96198">MDSRVPRMHAIALFLALLLTEPRWVLAEQVLRVGVYENPPKIALDAEQNLPSGILGDLLSEIARYEGWRLEPVPCEWSDCLKGLREGRIDILPDVAESPERRAQFTFHQIPALYSWSQVFAKESTHLNSPLDLAGRRIAVLNGSVQAKYLRSLAEGFGVDIKLEGVSSFREAFELVAAGKAEGAVTNQQYGEYNAHDFGLVQTPLMFQPVKLFYVTPRGQNLGVLQRIDERLGEWKNEADSPYYHVLGHWGDHYHEPQIPLDLLWALGVLAALLLSAGVGVAFLRRKVRQKTRDLASNELRLNTIMSNVDAYIYIKGKDFRYQYVNSRVAQLLGMPEEQICGCSDEQFFDADTVERIRSQDQRVLLFGERVVDEVAQRRLDSGEERTHLAVKQPLRDEQGEIVGLVGVSTDITDRKRSEAQIHQLAFYDSLTGLPNRNLLLERLDHALASASRSGVPGAVMFIDLDKFRDLNDSIGHGAGDQLLCLVAERLQLRVREGDTLARFGGDEFVVIIEGLDEVQDQALFQAEHLAEALLELVSEVFEYEGNVYTPTASIGVAMFARQRHTVDDMIKWSELAMYEAKAAGRNSVRFFDPSMQAQVRSRAQLEAGIRRGLERGEFELHYQPQYCEQGDLIGVESLLRWGHPDMGMISPAEFIPVAEASGLIRPLGRWVVEEACRQLVCWSGDSVLGGIPIAVNISAMQIHQDNFVDEILSALNKTGADARRLKLELTESMLVRNVEQTIDKMRRLRKHGVGFSLDDFGTGFSSLSYLKRLPLDQLKIDQSFVRDLLDDANDAAIVRTIVALGESLDLSVIAEGVETHEQRQALLEYGCRYFQGYLFGRPLPAEELLASVRCYS</sequence>
<organism evidence="8 9">
    <name type="scientific">Marinobacterium lacunae</name>
    <dbReference type="NCBI Taxonomy" id="1232683"/>
    <lineage>
        <taxon>Bacteria</taxon>
        <taxon>Pseudomonadati</taxon>
        <taxon>Pseudomonadota</taxon>
        <taxon>Gammaproteobacteria</taxon>
        <taxon>Oceanospirillales</taxon>
        <taxon>Oceanospirillaceae</taxon>
        <taxon>Marinobacterium</taxon>
    </lineage>
</organism>
<dbReference type="PATRIC" id="fig|1232683.4.peg.4055"/>
<dbReference type="InterPro" id="IPR013656">
    <property type="entry name" value="PAS_4"/>
</dbReference>
<evidence type="ECO:0000259" key="6">
    <source>
        <dbReference type="PROSITE" id="PS50883"/>
    </source>
</evidence>
<dbReference type="SUPFAM" id="SSF55785">
    <property type="entry name" value="PYP-like sensor domain (PAS domain)"/>
    <property type="match status" value="1"/>
</dbReference>
<dbReference type="Gene3D" id="3.30.450.20">
    <property type="entry name" value="PAS domain"/>
    <property type="match status" value="1"/>
</dbReference>
<dbReference type="CDD" id="cd01948">
    <property type="entry name" value="EAL"/>
    <property type="match status" value="1"/>
</dbReference>
<evidence type="ECO:0000256" key="1">
    <source>
        <dbReference type="ARBA" id="ARBA00012282"/>
    </source>
</evidence>
<keyword evidence="3" id="KW-1133">Transmembrane helix</keyword>
<keyword evidence="2" id="KW-0973">c-di-GMP</keyword>
<evidence type="ECO:0000313" key="9">
    <source>
        <dbReference type="Proteomes" id="UP000028252"/>
    </source>
</evidence>
<dbReference type="EC" id="3.1.4.52" evidence="1"/>
<dbReference type="SUPFAM" id="SSF53850">
    <property type="entry name" value="Periplasmic binding protein-like II"/>
    <property type="match status" value="1"/>
</dbReference>
<dbReference type="InterPro" id="IPR029787">
    <property type="entry name" value="Nucleotide_cyclase"/>
</dbReference>
<dbReference type="CDD" id="cd01949">
    <property type="entry name" value="GGDEF"/>
    <property type="match status" value="1"/>
</dbReference>
<dbReference type="GO" id="GO:0071111">
    <property type="term" value="F:cyclic-guanylate-specific phosphodiesterase activity"/>
    <property type="evidence" value="ECO:0007669"/>
    <property type="project" value="UniProtKB-EC"/>
</dbReference>
<dbReference type="CDD" id="cd00130">
    <property type="entry name" value="PAS"/>
    <property type="match status" value="1"/>
</dbReference>
<protein>
    <recommendedName>
        <fullName evidence="1">cyclic-guanylate-specific phosphodiesterase</fullName>
        <ecNumber evidence="1">3.1.4.52</ecNumber>
    </recommendedName>
</protein>
<proteinExistence type="predicted"/>
<dbReference type="PROSITE" id="PS50112">
    <property type="entry name" value="PAS"/>
    <property type="match status" value="1"/>
</dbReference>
<keyword evidence="9" id="KW-1185">Reference proteome</keyword>
<dbReference type="STRING" id="1232683.ADIMK_4124"/>
<keyword evidence="3" id="KW-0812">Transmembrane</keyword>
<dbReference type="PROSITE" id="PS50883">
    <property type="entry name" value="EAL"/>
    <property type="match status" value="1"/>
</dbReference>
<gene>
    <name evidence="8" type="ORF">ADIMK_4124</name>
</gene>
<dbReference type="InterPro" id="IPR035965">
    <property type="entry name" value="PAS-like_dom_sf"/>
</dbReference>
<feature type="domain" description="PAS" evidence="4">
    <location>
        <begin position="298"/>
        <end position="368"/>
    </location>
</feature>
<dbReference type="SUPFAM" id="SSF141868">
    <property type="entry name" value="EAL domain-like"/>
    <property type="match status" value="1"/>
</dbReference>
<feature type="domain" description="GGDEF" evidence="7">
    <location>
        <begin position="456"/>
        <end position="594"/>
    </location>
</feature>
<dbReference type="InterPro" id="IPR000014">
    <property type="entry name" value="PAS"/>
</dbReference>
<evidence type="ECO:0000256" key="3">
    <source>
        <dbReference type="SAM" id="Phobius"/>
    </source>
</evidence>
<name>A0A081FT12_9GAMM</name>
<evidence type="ECO:0000259" key="4">
    <source>
        <dbReference type="PROSITE" id="PS50112"/>
    </source>
</evidence>
<dbReference type="SMART" id="SM00267">
    <property type="entry name" value="GGDEF"/>
    <property type="match status" value="1"/>
</dbReference>
<dbReference type="InterPro" id="IPR000700">
    <property type="entry name" value="PAS-assoc_C"/>
</dbReference>
<dbReference type="EMBL" id="JMQN01000063">
    <property type="protein sequence ID" value="KEA61667.1"/>
    <property type="molecule type" value="Genomic_DNA"/>
</dbReference>
<dbReference type="PROSITE" id="PS50887">
    <property type="entry name" value="GGDEF"/>
    <property type="match status" value="1"/>
</dbReference>
<feature type="domain" description="PAC" evidence="5">
    <location>
        <begin position="371"/>
        <end position="424"/>
    </location>
</feature>
<comment type="caution">
    <text evidence="8">The sequence shown here is derived from an EMBL/GenBank/DDBJ whole genome shotgun (WGS) entry which is preliminary data.</text>
</comment>
<dbReference type="PANTHER" id="PTHR44757:SF2">
    <property type="entry name" value="BIOFILM ARCHITECTURE MAINTENANCE PROTEIN MBAA"/>
    <property type="match status" value="1"/>
</dbReference>
<dbReference type="Proteomes" id="UP000028252">
    <property type="component" value="Unassembled WGS sequence"/>
</dbReference>
<dbReference type="RefSeq" id="WP_231517111.1">
    <property type="nucleotide sequence ID" value="NZ_JMQN01000063.1"/>
</dbReference>
<dbReference type="InterPro" id="IPR001610">
    <property type="entry name" value="PAC"/>
</dbReference>
<keyword evidence="3" id="KW-0472">Membrane</keyword>
<dbReference type="InterPro" id="IPR000160">
    <property type="entry name" value="GGDEF_dom"/>
</dbReference>
<dbReference type="InterPro" id="IPR001633">
    <property type="entry name" value="EAL_dom"/>
</dbReference>
<dbReference type="SUPFAM" id="SSF55073">
    <property type="entry name" value="Nucleotide cyclase"/>
    <property type="match status" value="1"/>
</dbReference>
<dbReference type="InterPro" id="IPR001638">
    <property type="entry name" value="Solute-binding_3/MltF_N"/>
</dbReference>
<dbReference type="Gene3D" id="3.20.20.450">
    <property type="entry name" value="EAL domain"/>
    <property type="match status" value="1"/>
</dbReference>
<dbReference type="InterPro" id="IPR043128">
    <property type="entry name" value="Rev_trsase/Diguanyl_cyclase"/>
</dbReference>
<reference evidence="8 9" key="1">
    <citation type="submission" date="2014-04" db="EMBL/GenBank/DDBJ databases">
        <title>Marinobacterium kochiensis sp. nov., isolated from sediment sample collected from Kochi backwaters in Kerala, India.</title>
        <authorList>
            <person name="Singh A."/>
            <person name="Pinnaka A.K."/>
        </authorList>
    </citation>
    <scope>NUCLEOTIDE SEQUENCE [LARGE SCALE GENOMIC DNA]</scope>
    <source>
        <strain evidence="8 9">AK27</strain>
    </source>
</reference>